<dbReference type="Gene3D" id="3.20.20.140">
    <property type="entry name" value="Metal-dependent hydrolases"/>
    <property type="match status" value="1"/>
</dbReference>
<dbReference type="PANTHER" id="PTHR43794">
    <property type="entry name" value="AMINOHYDROLASE SSNA-RELATED"/>
    <property type="match status" value="1"/>
</dbReference>
<dbReference type="GO" id="GO:0016810">
    <property type="term" value="F:hydrolase activity, acting on carbon-nitrogen (but not peptide) bonds"/>
    <property type="evidence" value="ECO:0007669"/>
    <property type="project" value="InterPro"/>
</dbReference>
<dbReference type="PATRIC" id="fig|1550241.5.peg.992"/>
<dbReference type="Gene3D" id="2.30.40.10">
    <property type="entry name" value="Urease, subunit C, domain 1"/>
    <property type="match status" value="1"/>
</dbReference>
<dbReference type="OrthoDB" id="372084at2157"/>
<protein>
    <recommendedName>
        <fullName evidence="2">Amidohydrolase-related domain-containing protein</fullName>
    </recommendedName>
</protein>
<gene>
    <name evidence="3" type="ORF">MA03_04690</name>
</gene>
<accession>A0A0F7FIF1</accession>
<dbReference type="InterPro" id="IPR032466">
    <property type="entry name" value="Metal_Hydrolase"/>
</dbReference>
<dbReference type="STRING" id="1550241.MA03_04690"/>
<dbReference type="SUPFAM" id="SSF51338">
    <property type="entry name" value="Composite domain of metallo-dependent hydrolases"/>
    <property type="match status" value="1"/>
</dbReference>
<dbReference type="RefSeq" id="WP_052884167.1">
    <property type="nucleotide sequence ID" value="NZ_CP009961.1"/>
</dbReference>
<dbReference type="SUPFAM" id="SSF51556">
    <property type="entry name" value="Metallo-dependent hydrolases"/>
    <property type="match status" value="1"/>
</dbReference>
<proteinExistence type="predicted"/>
<organism evidence="3 4">
    <name type="scientific">Infirmifilum uzonense</name>
    <dbReference type="NCBI Taxonomy" id="1550241"/>
    <lineage>
        <taxon>Archaea</taxon>
        <taxon>Thermoproteota</taxon>
        <taxon>Thermoprotei</taxon>
        <taxon>Thermofilales</taxon>
        <taxon>Thermofilaceae</taxon>
        <taxon>Infirmifilum</taxon>
    </lineage>
</organism>
<evidence type="ECO:0000259" key="2">
    <source>
        <dbReference type="Pfam" id="PF01979"/>
    </source>
</evidence>
<dbReference type="Proteomes" id="UP000067434">
    <property type="component" value="Chromosome"/>
</dbReference>
<dbReference type="KEGG" id="thf:MA03_04690"/>
<dbReference type="GeneID" id="25401503"/>
<dbReference type="InterPro" id="IPR011059">
    <property type="entry name" value="Metal-dep_hydrolase_composite"/>
</dbReference>
<evidence type="ECO:0000313" key="4">
    <source>
        <dbReference type="Proteomes" id="UP000067434"/>
    </source>
</evidence>
<evidence type="ECO:0000313" key="3">
    <source>
        <dbReference type="EMBL" id="AKG38715.1"/>
    </source>
</evidence>
<dbReference type="EMBL" id="CP009961">
    <property type="protein sequence ID" value="AKG38715.1"/>
    <property type="molecule type" value="Genomic_DNA"/>
</dbReference>
<feature type="domain" description="Amidohydrolase-related" evidence="2">
    <location>
        <begin position="156"/>
        <end position="362"/>
    </location>
</feature>
<reference evidence="3 4" key="1">
    <citation type="journal article" date="2015" name="Stand. Genomic Sci.">
        <title>Complete genome sequence of and proposal of Thermofilum uzonense sp. nov. a novel hyperthermophilic crenarchaeon and emended description of the genus Thermofilum.</title>
        <authorList>
            <person name="Toshchakov S.V."/>
            <person name="Korzhenkov A.A."/>
            <person name="Samarov N.I."/>
            <person name="Mazunin I.O."/>
            <person name="Mozhey O.I."/>
            <person name="Shmyr I.S."/>
            <person name="Derbikova K.S."/>
            <person name="Taranov E.A."/>
            <person name="Dominova I.N."/>
            <person name="Bonch-Osmolovskaya E.A."/>
            <person name="Patrushev M.V."/>
            <person name="Podosokorskaya O.A."/>
            <person name="Kublanov I.V."/>
        </authorList>
    </citation>
    <scope>NUCLEOTIDE SEQUENCE [LARGE SCALE GENOMIC DNA]</scope>
    <source>
        <strain evidence="3 4">1807-2</strain>
    </source>
</reference>
<evidence type="ECO:0000256" key="1">
    <source>
        <dbReference type="ARBA" id="ARBA00022801"/>
    </source>
</evidence>
<name>A0A0F7FIF1_9CREN</name>
<keyword evidence="1" id="KW-0378">Hydrolase</keyword>
<sequence>MAYVFKQCSLVYSSEGILRDVDILVHPDGRINIGEELAGEEKVPCKGLLVVHGFANLHTQLTHYFYKREFLSRLNWSSHHDEPLPKESAISLAVLSLYNTLETGTTLIVDASLYAEEISVHAGKIGLNYIISARWPKKEVSKGKVILIDNFDSIEEDLEDLREYQEKAKAFLMIHVSNSKEQVFGFKRRKGRYPIEYLYMKNLLGSRTILISPAWLTSWELSLLAETETRIVQAPIAGLYTGEGLLPHEQLRNRGVTPALCSESPSLGLTLDMLEQLKTYYLFQRGFFENIDYTISDAYLSATSAGYNTLMFEGGEIRDGAKADLLFYSLEELSLPTYQDANLLFFGLNTKSLEYVVVNGQIIFSPEKKQEILAEKRRLIEKLMDQEVLG</sequence>
<dbReference type="HOGENOM" id="CLU_707172_0_0_2"/>
<dbReference type="InterPro" id="IPR006680">
    <property type="entry name" value="Amidohydro-rel"/>
</dbReference>
<keyword evidence="4" id="KW-1185">Reference proteome</keyword>
<dbReference type="InterPro" id="IPR050287">
    <property type="entry name" value="MTA/SAH_deaminase"/>
</dbReference>
<dbReference type="AlphaFoldDB" id="A0A0F7FIF1"/>
<dbReference type="PANTHER" id="PTHR43794:SF11">
    <property type="entry name" value="AMIDOHYDROLASE-RELATED DOMAIN-CONTAINING PROTEIN"/>
    <property type="match status" value="1"/>
</dbReference>
<dbReference type="Pfam" id="PF01979">
    <property type="entry name" value="Amidohydro_1"/>
    <property type="match status" value="1"/>
</dbReference>